<feature type="domain" description="Methyl-accepting transducer" evidence="10">
    <location>
        <begin position="309"/>
        <end position="566"/>
    </location>
</feature>
<keyword evidence="3 9" id="KW-0812">Transmembrane</keyword>
<dbReference type="Pfam" id="PF00015">
    <property type="entry name" value="MCPsignal"/>
    <property type="match status" value="1"/>
</dbReference>
<dbReference type="InterPro" id="IPR004089">
    <property type="entry name" value="MCPsignal_dom"/>
</dbReference>
<evidence type="ECO:0000256" key="2">
    <source>
        <dbReference type="ARBA" id="ARBA00022475"/>
    </source>
</evidence>
<dbReference type="PANTHER" id="PTHR32089:SF112">
    <property type="entry name" value="LYSOZYME-LIKE PROTEIN-RELATED"/>
    <property type="match status" value="1"/>
</dbReference>
<dbReference type="RefSeq" id="WP_208427844.1">
    <property type="nucleotide sequence ID" value="NZ_JAEPRJ010000001.1"/>
</dbReference>
<comment type="subcellular location">
    <subcellularLocation>
        <location evidence="1">Cell membrane</location>
        <topology evidence="1">Multi-pass membrane protein</topology>
    </subcellularLocation>
</comment>
<dbReference type="SUPFAM" id="SSF58104">
    <property type="entry name" value="Methyl-accepting chemotaxis protein (MCP) signaling domain"/>
    <property type="match status" value="1"/>
</dbReference>
<dbReference type="PRINTS" id="PR00260">
    <property type="entry name" value="CHEMTRNSDUCR"/>
</dbReference>
<name>A0ABS1IY49_9FIRM</name>
<keyword evidence="4 9" id="KW-1133">Transmembrane helix</keyword>
<dbReference type="Gene3D" id="1.10.287.950">
    <property type="entry name" value="Methyl-accepting chemotaxis protein"/>
    <property type="match status" value="1"/>
</dbReference>
<accession>A0ABS1IY49</accession>
<dbReference type="Proteomes" id="UP000604730">
    <property type="component" value="Unassembled WGS sequence"/>
</dbReference>
<protein>
    <submittedName>
        <fullName evidence="11">Methyl-accepting chemotaxis protein</fullName>
    </submittedName>
</protein>
<dbReference type="Gene3D" id="3.30.450.20">
    <property type="entry name" value="PAS domain"/>
    <property type="match status" value="1"/>
</dbReference>
<reference evidence="11 12" key="1">
    <citation type="submission" date="2021-01" db="EMBL/GenBank/DDBJ databases">
        <title>Isolation and description of Catonella massiliensis sp. nov., a novel Catonella species, isolated from a stable periodontitis subject.</title>
        <authorList>
            <person name="Antezack A."/>
            <person name="Boxberger M."/>
            <person name="La Scola B."/>
            <person name="Monnet-Corti V."/>
        </authorList>
    </citation>
    <scope>NUCLEOTIDE SEQUENCE [LARGE SCALE GENOMIC DNA]</scope>
    <source>
        <strain evidence="11 12">Marseille-Q4567</strain>
    </source>
</reference>
<dbReference type="SMART" id="SM00283">
    <property type="entry name" value="MA"/>
    <property type="match status" value="1"/>
</dbReference>
<feature type="transmembrane region" description="Helical" evidence="9">
    <location>
        <begin position="209"/>
        <end position="231"/>
    </location>
</feature>
<dbReference type="InterPro" id="IPR004090">
    <property type="entry name" value="Chemotax_Me-accpt_rcpt"/>
</dbReference>
<dbReference type="Pfam" id="PF17200">
    <property type="entry name" value="sCache_2"/>
    <property type="match status" value="1"/>
</dbReference>
<evidence type="ECO:0000259" key="10">
    <source>
        <dbReference type="PROSITE" id="PS50111"/>
    </source>
</evidence>
<evidence type="ECO:0000256" key="4">
    <source>
        <dbReference type="ARBA" id="ARBA00022989"/>
    </source>
</evidence>
<evidence type="ECO:0000313" key="12">
    <source>
        <dbReference type="Proteomes" id="UP000604730"/>
    </source>
</evidence>
<comment type="caution">
    <text evidence="11">The sequence shown here is derived from an EMBL/GenBank/DDBJ whole genome shotgun (WGS) entry which is preliminary data.</text>
</comment>
<keyword evidence="6 8" id="KW-0807">Transducer</keyword>
<proteinExistence type="inferred from homology"/>
<dbReference type="EMBL" id="JAEPRJ010000001">
    <property type="protein sequence ID" value="MBK5896258.1"/>
    <property type="molecule type" value="Genomic_DNA"/>
</dbReference>
<keyword evidence="5 9" id="KW-0472">Membrane</keyword>
<evidence type="ECO:0000256" key="7">
    <source>
        <dbReference type="ARBA" id="ARBA00029447"/>
    </source>
</evidence>
<evidence type="ECO:0000313" key="11">
    <source>
        <dbReference type="EMBL" id="MBK5896258.1"/>
    </source>
</evidence>
<dbReference type="InterPro" id="IPR033480">
    <property type="entry name" value="sCache_2"/>
</dbReference>
<feature type="transmembrane region" description="Helical" evidence="9">
    <location>
        <begin position="12"/>
        <end position="35"/>
    </location>
</feature>
<dbReference type="PROSITE" id="PS50111">
    <property type="entry name" value="CHEMOTAXIS_TRANSDUC_2"/>
    <property type="match status" value="1"/>
</dbReference>
<evidence type="ECO:0000256" key="8">
    <source>
        <dbReference type="PROSITE-ProRule" id="PRU00284"/>
    </source>
</evidence>
<evidence type="ECO:0000256" key="1">
    <source>
        <dbReference type="ARBA" id="ARBA00004651"/>
    </source>
</evidence>
<evidence type="ECO:0000256" key="6">
    <source>
        <dbReference type="ARBA" id="ARBA00023224"/>
    </source>
</evidence>
<evidence type="ECO:0000256" key="3">
    <source>
        <dbReference type="ARBA" id="ARBA00022692"/>
    </source>
</evidence>
<keyword evidence="12" id="KW-1185">Reference proteome</keyword>
<comment type="similarity">
    <text evidence="7">Belongs to the methyl-accepting chemotaxis (MCP) protein family.</text>
</comment>
<keyword evidence="2" id="KW-1003">Cell membrane</keyword>
<sequence>MVKYRRIGTTVLFMCLSISIVLIAFFGVLSVTNIYSISDKQIISMEDRMREDYDEMIKGQVQSIVSLLDPINKQIEEGKLTEKDGKELAASIIRSAKYLESGYFWADTTEGTNVVLLGSAVEGTDRRGLTDHNGFKIVEKFLEIGNGEGSGFLDYYFPKANETEPSQKRAYVQIYKPFNWIIGTGNYVDEFAKVVAAEKEATSKTVGGVVGIILVSSAILLFGTVALSFVFRSIISKKVDKTLTLAKKISEFDLTGSECEIPSFRGRPNELDGLLKMVCTVRGNLEEMIRNISGNAGKVADVAANMAVTVNDTNKMTKEVATVMSHISQGSTEQAENTAEAAEATGKTGDTINAIAAILGKLDESISSINDRKDEGLKLLAELNAAGKNSSEAFGAMKVMTGETSDSVAKISQASEMIQSISDQTNLLALNAAIEAARAGESGKGFAVVAEEIRKLAEQSASFTKDIREVIEGLRQKSEDSVAMMEKVNSEIEKQTIIRSETDSKFAEIAKEVEIGRTVTNELKDSAAVLEKENRHLIEMVESLSSISEENAASTEEVNAAIDEEAEAMNNIATAQEELADIADMLRAEVAKFKI</sequence>
<evidence type="ECO:0000256" key="9">
    <source>
        <dbReference type="SAM" id="Phobius"/>
    </source>
</evidence>
<evidence type="ECO:0000256" key="5">
    <source>
        <dbReference type="ARBA" id="ARBA00023136"/>
    </source>
</evidence>
<organism evidence="11 12">
    <name type="scientific">Catonella massiliensis</name>
    <dbReference type="NCBI Taxonomy" id="2799636"/>
    <lineage>
        <taxon>Bacteria</taxon>
        <taxon>Bacillati</taxon>
        <taxon>Bacillota</taxon>
        <taxon>Clostridia</taxon>
        <taxon>Lachnospirales</taxon>
        <taxon>Lachnospiraceae</taxon>
        <taxon>Catonella</taxon>
    </lineage>
</organism>
<gene>
    <name evidence="11" type="ORF">JJN12_00435</name>
</gene>
<dbReference type="PANTHER" id="PTHR32089">
    <property type="entry name" value="METHYL-ACCEPTING CHEMOTAXIS PROTEIN MCPB"/>
    <property type="match status" value="1"/>
</dbReference>
<dbReference type="SMART" id="SM01049">
    <property type="entry name" value="Cache_2"/>
    <property type="match status" value="1"/>
</dbReference>